<dbReference type="RefSeq" id="WP_046502629.1">
    <property type="nucleotide sequence ID" value="NZ_LANI01000002.1"/>
</dbReference>
<proteinExistence type="predicted"/>
<evidence type="ECO:0000313" key="2">
    <source>
        <dbReference type="EMBL" id="KKJ78253.1"/>
    </source>
</evidence>
<name>A0A0M2RFB2_9PROT</name>
<dbReference type="AlphaFoldDB" id="A0A0M2RFB2"/>
<reference evidence="2 3" key="1">
    <citation type="submission" date="2015-03" db="EMBL/GenBank/DDBJ databases">
        <title>Genome sequence of Kiloniella sp. P1-1, isolated from the gut microflora of Pacific white shrimp, Penaeus vannamei.</title>
        <authorList>
            <person name="Shao Z."/>
            <person name="Wang L."/>
            <person name="Li X."/>
        </authorList>
    </citation>
    <scope>NUCLEOTIDE SEQUENCE [LARGE SCALE GENOMIC DNA]</scope>
    <source>
        <strain evidence="2 3">P1-1</strain>
    </source>
</reference>
<accession>A0A0M2RFB2</accession>
<dbReference type="Proteomes" id="UP000034491">
    <property type="component" value="Unassembled WGS sequence"/>
</dbReference>
<evidence type="ECO:0000256" key="1">
    <source>
        <dbReference type="SAM" id="MobiDB-lite"/>
    </source>
</evidence>
<evidence type="ECO:0000313" key="3">
    <source>
        <dbReference type="Proteomes" id="UP000034491"/>
    </source>
</evidence>
<evidence type="ECO:0008006" key="4">
    <source>
        <dbReference type="Google" id="ProtNLM"/>
    </source>
</evidence>
<sequence>MKTSGKHSDTSVPLTNNIGVNAPSSNTGEAEEKYSTPFLYSADNPPAPKPPRVECYLDRENHIRHMVYIGTLHHEQLVPEVVEIWKSIEHLERYNNLIDLRFHKGDVGWHTVKEIGNQWDIFFNGNAPRIRTAFISRDFTFNLLIKAMQALAPEHTFQVFKTKQQALDWLSKAPPEQ</sequence>
<feature type="region of interest" description="Disordered" evidence="1">
    <location>
        <begin position="1"/>
        <end position="33"/>
    </location>
</feature>
<gene>
    <name evidence="2" type="ORF">WH95_02735</name>
</gene>
<comment type="caution">
    <text evidence="2">The sequence shown here is derived from an EMBL/GenBank/DDBJ whole genome shotgun (WGS) entry which is preliminary data.</text>
</comment>
<protein>
    <recommendedName>
        <fullName evidence="4">STAS/SEC14 domain-containing protein</fullName>
    </recommendedName>
</protein>
<feature type="compositionally biased region" description="Polar residues" evidence="1">
    <location>
        <begin position="10"/>
        <end position="28"/>
    </location>
</feature>
<organism evidence="2 3">
    <name type="scientific">Kiloniella litopenaei</name>
    <dbReference type="NCBI Taxonomy" id="1549748"/>
    <lineage>
        <taxon>Bacteria</taxon>
        <taxon>Pseudomonadati</taxon>
        <taxon>Pseudomonadota</taxon>
        <taxon>Alphaproteobacteria</taxon>
        <taxon>Rhodospirillales</taxon>
        <taxon>Kiloniellaceae</taxon>
        <taxon>Kiloniella</taxon>
    </lineage>
</organism>
<keyword evidence="3" id="KW-1185">Reference proteome</keyword>
<dbReference type="OrthoDB" id="8479968at2"/>
<dbReference type="EMBL" id="LANI01000002">
    <property type="protein sequence ID" value="KKJ78253.1"/>
    <property type="molecule type" value="Genomic_DNA"/>
</dbReference>